<dbReference type="InterPro" id="IPR014359">
    <property type="entry name" value="KARI_prok"/>
</dbReference>
<dbReference type="PROSITE" id="PS51850">
    <property type="entry name" value="KARI_N"/>
    <property type="match status" value="1"/>
</dbReference>
<evidence type="ECO:0000256" key="5">
    <source>
        <dbReference type="ARBA" id="ARBA00022723"/>
    </source>
</evidence>
<dbReference type="PANTHER" id="PTHR21371:SF1">
    <property type="entry name" value="KETOL-ACID REDUCTOISOMERASE, MITOCHONDRIAL"/>
    <property type="match status" value="1"/>
</dbReference>
<evidence type="ECO:0000256" key="3">
    <source>
        <dbReference type="ARBA" id="ARBA00010318"/>
    </source>
</evidence>
<comment type="similarity">
    <text evidence="3 9 10">Belongs to the ketol-acid reductoisomerase family.</text>
</comment>
<dbReference type="NCBIfam" id="TIGR00465">
    <property type="entry name" value="ilvC"/>
    <property type="match status" value="1"/>
</dbReference>
<organism evidence="13">
    <name type="scientific">uncultured Thermomicrobiales bacterium</name>
    <dbReference type="NCBI Taxonomy" id="1645740"/>
    <lineage>
        <taxon>Bacteria</taxon>
        <taxon>Pseudomonadati</taxon>
        <taxon>Thermomicrobiota</taxon>
        <taxon>Thermomicrobia</taxon>
        <taxon>Thermomicrobiales</taxon>
        <taxon>environmental samples</taxon>
    </lineage>
</organism>
<feature type="binding site" evidence="9 10">
    <location>
        <position position="228"/>
    </location>
    <ligand>
        <name>Mg(2+)</name>
        <dbReference type="ChEBI" id="CHEBI:18420"/>
        <label>2</label>
    </ligand>
</feature>
<feature type="binding site" evidence="9">
    <location>
        <position position="54"/>
    </location>
    <ligand>
        <name>NADP(+)</name>
        <dbReference type="ChEBI" id="CHEBI:58349"/>
    </ligand>
</feature>
<dbReference type="UniPathway" id="UPA00049">
    <property type="reaction ID" value="UER00060"/>
</dbReference>
<evidence type="ECO:0000313" key="13">
    <source>
        <dbReference type="EMBL" id="CAA9573179.1"/>
    </source>
</evidence>
<dbReference type="UniPathway" id="UPA00047">
    <property type="reaction ID" value="UER00056"/>
</dbReference>
<evidence type="ECO:0000256" key="6">
    <source>
        <dbReference type="ARBA" id="ARBA00022842"/>
    </source>
</evidence>
<keyword evidence="9" id="KW-0521">NADP</keyword>
<feature type="binding site" evidence="9">
    <location>
        <begin position="26"/>
        <end position="29"/>
    </location>
    <ligand>
        <name>NADP(+)</name>
        <dbReference type="ChEBI" id="CHEBI:58349"/>
    </ligand>
</feature>
<dbReference type="SUPFAM" id="SSF51735">
    <property type="entry name" value="NAD(P)-binding Rossmann-fold domains"/>
    <property type="match status" value="1"/>
</dbReference>
<dbReference type="NCBIfam" id="NF004017">
    <property type="entry name" value="PRK05479.1"/>
    <property type="match status" value="1"/>
</dbReference>
<dbReference type="InterPro" id="IPR036291">
    <property type="entry name" value="NAD(P)-bd_dom_sf"/>
</dbReference>
<dbReference type="GO" id="GO:0005829">
    <property type="term" value="C:cytosol"/>
    <property type="evidence" value="ECO:0007669"/>
    <property type="project" value="TreeGrafter"/>
</dbReference>
<evidence type="ECO:0000256" key="4">
    <source>
        <dbReference type="ARBA" id="ARBA00022605"/>
    </source>
</evidence>
<feature type="binding site" evidence="9">
    <location>
        <position position="135"/>
    </location>
    <ligand>
        <name>NADP(+)</name>
        <dbReference type="ChEBI" id="CHEBI:58349"/>
    </ligand>
</feature>
<reference evidence="13" key="1">
    <citation type="submission" date="2020-02" db="EMBL/GenBank/DDBJ databases">
        <authorList>
            <person name="Meier V. D."/>
        </authorList>
    </citation>
    <scope>NUCLEOTIDE SEQUENCE</scope>
    <source>
        <strain evidence="13">AVDCRST_MAG19</strain>
    </source>
</reference>
<gene>
    <name evidence="9" type="primary">ilvC</name>
    <name evidence="13" type="ORF">AVDCRST_MAG19-3018</name>
</gene>
<comment type="pathway">
    <text evidence="1 9">Amino-acid biosynthesis; L-valine biosynthesis; L-valine from pyruvate: step 2/4.</text>
</comment>
<feature type="domain" description="KARI N-terminal Rossmann" evidence="11">
    <location>
        <begin position="3"/>
        <end position="183"/>
    </location>
</feature>
<keyword evidence="5 9" id="KW-0479">Metal-binding</keyword>
<evidence type="ECO:0000259" key="12">
    <source>
        <dbReference type="PROSITE" id="PS51851"/>
    </source>
</evidence>
<keyword evidence="13" id="KW-0413">Isomerase</keyword>
<evidence type="ECO:0000256" key="1">
    <source>
        <dbReference type="ARBA" id="ARBA00004864"/>
    </source>
</evidence>
<comment type="pathway">
    <text evidence="2 9">Amino-acid biosynthesis; L-isoleucine biosynthesis; L-isoleucine from 2-oxobutanoate: step 2/4.</text>
</comment>
<proteinExistence type="inferred from homology"/>
<feature type="binding site" evidence="9 10">
    <location>
        <position position="196"/>
    </location>
    <ligand>
        <name>Mg(2+)</name>
        <dbReference type="ChEBI" id="CHEBI:18420"/>
        <label>1</label>
    </ligand>
</feature>
<dbReference type="NCBIfam" id="NF009940">
    <property type="entry name" value="PRK13403.1"/>
    <property type="match status" value="1"/>
</dbReference>
<dbReference type="InterPro" id="IPR013116">
    <property type="entry name" value="KARI_N"/>
</dbReference>
<dbReference type="GO" id="GO:0000287">
    <property type="term" value="F:magnesium ion binding"/>
    <property type="evidence" value="ECO:0007669"/>
    <property type="project" value="UniProtKB-UniRule"/>
</dbReference>
<dbReference type="Gene3D" id="6.10.240.10">
    <property type="match status" value="1"/>
</dbReference>
<comment type="function">
    <text evidence="9">Involved in the biosynthesis of branched-chain amino acids (BCAA). Catalyzes an alkyl-migration followed by a ketol-acid reduction of (S)-2-acetolactate (S2AL) to yield (R)-2,3-dihydroxy-isovalerate. In the isomerase reaction, S2AL is rearranged via a Mg-dependent methyl migration to produce 3-hydroxy-3-methyl-2-ketobutyrate (HMKB). In the reductase reaction, this 2-ketoacid undergoes a metal-dependent reduction by NADPH to yield (R)-2,3-dihydroxy-isovalerate.</text>
</comment>
<dbReference type="GO" id="GO:0050661">
    <property type="term" value="F:NADP binding"/>
    <property type="evidence" value="ECO:0007669"/>
    <property type="project" value="InterPro"/>
</dbReference>
<feature type="binding site" evidence="9 10">
    <location>
        <position position="192"/>
    </location>
    <ligand>
        <name>Mg(2+)</name>
        <dbReference type="ChEBI" id="CHEBI:18420"/>
        <label>1</label>
    </ligand>
</feature>
<dbReference type="InterPro" id="IPR000506">
    <property type="entry name" value="KARI_C"/>
</dbReference>
<dbReference type="GO" id="GO:0016853">
    <property type="term" value="F:isomerase activity"/>
    <property type="evidence" value="ECO:0007669"/>
    <property type="project" value="UniProtKB-KW"/>
</dbReference>
<feature type="binding site" evidence="9">
    <location>
        <position position="52"/>
    </location>
    <ligand>
        <name>NADP(+)</name>
        <dbReference type="ChEBI" id="CHEBI:58349"/>
    </ligand>
</feature>
<dbReference type="HAMAP" id="MF_00435">
    <property type="entry name" value="IlvC"/>
    <property type="match status" value="1"/>
</dbReference>
<dbReference type="GO" id="GO:0004455">
    <property type="term" value="F:ketol-acid reductoisomerase activity"/>
    <property type="evidence" value="ECO:0007669"/>
    <property type="project" value="UniProtKB-UniRule"/>
</dbReference>
<dbReference type="FunFam" id="3.40.50.720:FF:000023">
    <property type="entry name" value="Ketol-acid reductoisomerase (NADP(+))"/>
    <property type="match status" value="1"/>
</dbReference>
<keyword evidence="8 9" id="KW-0100">Branched-chain amino acid biosynthesis</keyword>
<keyword evidence="7 9" id="KW-0560">Oxidoreductase</keyword>
<feature type="binding site" evidence="9 10">
    <location>
        <position position="232"/>
    </location>
    <ligand>
        <name>Mg(2+)</name>
        <dbReference type="ChEBI" id="CHEBI:18420"/>
        <label>2</label>
    </ligand>
</feature>
<keyword evidence="4 9" id="KW-0028">Amino-acid biosynthesis</keyword>
<evidence type="ECO:0000259" key="11">
    <source>
        <dbReference type="PROSITE" id="PS51850"/>
    </source>
</evidence>
<dbReference type="Pfam" id="PF01450">
    <property type="entry name" value="KARI_C"/>
    <property type="match status" value="1"/>
</dbReference>
<dbReference type="PIRSF" id="PIRSF000116">
    <property type="entry name" value="IlvC_gammaproteo"/>
    <property type="match status" value="1"/>
</dbReference>
<accession>A0A6J4V9W2</accession>
<feature type="active site" evidence="9">
    <location>
        <position position="109"/>
    </location>
</feature>
<feature type="domain" description="KARI C-terminal knotted" evidence="12">
    <location>
        <begin position="184"/>
        <end position="330"/>
    </location>
</feature>
<dbReference type="GO" id="GO:0009097">
    <property type="term" value="P:isoleucine biosynthetic process"/>
    <property type="evidence" value="ECO:0007669"/>
    <property type="project" value="UniProtKB-UniRule"/>
</dbReference>
<dbReference type="EMBL" id="CADCWL010000155">
    <property type="protein sequence ID" value="CAA9573179.1"/>
    <property type="molecule type" value="Genomic_DNA"/>
</dbReference>
<comment type="caution">
    <text evidence="9">Lacks conserved residue(s) required for the propagation of feature annotation.</text>
</comment>
<comment type="catalytic activity">
    <reaction evidence="9">
        <text>(2R,3R)-2,3-dihydroxy-3-methylpentanoate + NADP(+) = (S)-2-ethyl-2-hydroxy-3-oxobutanoate + NADPH + H(+)</text>
        <dbReference type="Rhea" id="RHEA:13493"/>
        <dbReference type="ChEBI" id="CHEBI:15378"/>
        <dbReference type="ChEBI" id="CHEBI:49256"/>
        <dbReference type="ChEBI" id="CHEBI:49258"/>
        <dbReference type="ChEBI" id="CHEBI:57783"/>
        <dbReference type="ChEBI" id="CHEBI:58349"/>
        <dbReference type="EC" id="1.1.1.86"/>
    </reaction>
</comment>
<protein>
    <recommendedName>
        <fullName evidence="9">Ketol-acid reductoisomerase (NADP(+))</fullName>
        <shortName evidence="9">KARI</shortName>
        <ecNumber evidence="9">1.1.1.86</ecNumber>
    </recommendedName>
    <alternativeName>
        <fullName evidence="9">Acetohydroxy-acid isomeroreductase</fullName>
        <shortName evidence="9">AHIR</shortName>
    </alternativeName>
    <alternativeName>
        <fullName evidence="9">Alpha-keto-beta-hydroxylacyl reductoisomerase</fullName>
    </alternativeName>
</protein>
<dbReference type="Gene3D" id="3.40.50.720">
    <property type="entry name" value="NAD(P)-binding Rossmann-like Domain"/>
    <property type="match status" value="1"/>
</dbReference>
<comment type="catalytic activity">
    <reaction evidence="9">
        <text>(2R)-2,3-dihydroxy-3-methylbutanoate + NADP(+) = (2S)-2-acetolactate + NADPH + H(+)</text>
        <dbReference type="Rhea" id="RHEA:22068"/>
        <dbReference type="ChEBI" id="CHEBI:15378"/>
        <dbReference type="ChEBI" id="CHEBI:49072"/>
        <dbReference type="ChEBI" id="CHEBI:57783"/>
        <dbReference type="ChEBI" id="CHEBI:58349"/>
        <dbReference type="ChEBI" id="CHEBI:58476"/>
        <dbReference type="EC" id="1.1.1.86"/>
    </reaction>
</comment>
<dbReference type="InterPro" id="IPR013023">
    <property type="entry name" value="KARI"/>
</dbReference>
<feature type="binding site" evidence="9 10">
    <location>
        <position position="192"/>
    </location>
    <ligand>
        <name>Mg(2+)</name>
        <dbReference type="ChEBI" id="CHEBI:18420"/>
        <label>2</label>
    </ligand>
</feature>
<evidence type="ECO:0000256" key="2">
    <source>
        <dbReference type="ARBA" id="ARBA00004885"/>
    </source>
</evidence>
<dbReference type="SUPFAM" id="SSF48179">
    <property type="entry name" value="6-phosphogluconate dehydrogenase C-terminal domain-like"/>
    <property type="match status" value="1"/>
</dbReference>
<dbReference type="EC" id="1.1.1.86" evidence="9"/>
<dbReference type="Pfam" id="PF07991">
    <property type="entry name" value="KARI_N"/>
    <property type="match status" value="1"/>
</dbReference>
<dbReference type="PANTHER" id="PTHR21371">
    <property type="entry name" value="KETOL-ACID REDUCTOISOMERASE, MITOCHONDRIAL"/>
    <property type="match status" value="1"/>
</dbReference>
<dbReference type="GO" id="GO:0009099">
    <property type="term" value="P:L-valine biosynthetic process"/>
    <property type="evidence" value="ECO:0007669"/>
    <property type="project" value="UniProtKB-UniRule"/>
</dbReference>
<evidence type="ECO:0000256" key="9">
    <source>
        <dbReference type="HAMAP-Rule" id="MF_00435"/>
    </source>
</evidence>
<dbReference type="PROSITE" id="PS51851">
    <property type="entry name" value="KARI_C"/>
    <property type="match status" value="1"/>
</dbReference>
<keyword evidence="6 9" id="KW-0460">Magnesium</keyword>
<sequence>MPAKVYYEDDGDLAVLRGAPIAVVGYGSQGHAQALNLRDSGCEVVIGLHEGSASRARARADGLRVESVADAAAAAKIVMILVPDHVQKTVYERDVRPHLGRGKTLMFSHGFNIHFGHIAPDNGVDVSMIAPKSPGDLLRQLYEEGVGVPALVAVHQDASGTARETALAYAKGIGSLRAGVLETTFKEETETDLFGEQAVLCGGVSALMQAGFETLVEAGYQPESAYFECVHELKLIVDLIYAGGFAHMRHVVSDTAEYGDYTAGPKIIDVHTREAMRGLLGRIQDGSFAREWIEENEAGGRERFLAMRRAAQGSQVEQVGGELRNMMGWLKQGAGAAAPVTAEVGD</sequence>
<dbReference type="AlphaFoldDB" id="A0A6J4V9W2"/>
<evidence type="ECO:0000256" key="8">
    <source>
        <dbReference type="ARBA" id="ARBA00023304"/>
    </source>
</evidence>
<evidence type="ECO:0000256" key="10">
    <source>
        <dbReference type="PROSITE-ProRule" id="PRU01198"/>
    </source>
</evidence>
<comment type="cofactor">
    <cofactor evidence="9">
        <name>Mg(2+)</name>
        <dbReference type="ChEBI" id="CHEBI:18420"/>
    </cofactor>
    <text evidence="9">Binds 2 magnesium ions per subunit.</text>
</comment>
<feature type="binding site" evidence="9 10">
    <location>
        <position position="253"/>
    </location>
    <ligand>
        <name>substrate</name>
    </ligand>
</feature>
<dbReference type="InterPro" id="IPR008927">
    <property type="entry name" value="6-PGluconate_DH-like_C_sf"/>
</dbReference>
<evidence type="ECO:0000256" key="7">
    <source>
        <dbReference type="ARBA" id="ARBA00023002"/>
    </source>
</evidence>
<name>A0A6J4V9W2_9BACT</name>